<gene>
    <name evidence="11" type="ORF">GBM95_09040</name>
    <name evidence="10" type="ORF">GBM96_07100</name>
</gene>
<dbReference type="Gene3D" id="1.10.8.640">
    <property type="entry name" value="Cytochrome C biogenesis protein"/>
    <property type="match status" value="1"/>
</dbReference>
<keyword evidence="7" id="KW-0812">Transmembrane</keyword>
<dbReference type="EMBL" id="WEHW01000022">
    <property type="protein sequence ID" value="KAB7651059.1"/>
    <property type="molecule type" value="Genomic_DNA"/>
</dbReference>
<dbReference type="OrthoDB" id="9804975at2"/>
<dbReference type="Proteomes" id="UP000469462">
    <property type="component" value="Unassembled WGS sequence"/>
</dbReference>
<accession>A0A6I1EKI2</accession>
<dbReference type="Pfam" id="PF03918">
    <property type="entry name" value="CcmH"/>
    <property type="match status" value="1"/>
</dbReference>
<keyword evidence="6 7" id="KW-0408">Iron</keyword>
<dbReference type="GO" id="GO:0005886">
    <property type="term" value="C:plasma membrane"/>
    <property type="evidence" value="ECO:0007669"/>
    <property type="project" value="TreeGrafter"/>
</dbReference>
<evidence type="ECO:0000256" key="4">
    <source>
        <dbReference type="ARBA" id="ARBA00022729"/>
    </source>
</evidence>
<evidence type="ECO:0000256" key="7">
    <source>
        <dbReference type="RuleBase" id="RU364112"/>
    </source>
</evidence>
<comment type="function">
    <text evidence="7">Possible subunit of a heme lyase.</text>
</comment>
<dbReference type="AlphaFoldDB" id="A0A6I1EKI2"/>
<evidence type="ECO:0000313" key="12">
    <source>
        <dbReference type="Proteomes" id="UP000430564"/>
    </source>
</evidence>
<keyword evidence="2 7" id="KW-0349">Heme</keyword>
<keyword evidence="13" id="KW-1185">Reference proteome</keyword>
<keyword evidence="7" id="KW-1133">Transmembrane helix</keyword>
<dbReference type="GO" id="GO:0017004">
    <property type="term" value="P:cytochrome complex assembly"/>
    <property type="evidence" value="ECO:0007669"/>
    <property type="project" value="UniProtKB-KW"/>
</dbReference>
<dbReference type="EMBL" id="WEHX01000073">
    <property type="protein sequence ID" value="KAB7656324.1"/>
    <property type="molecule type" value="Genomic_DNA"/>
</dbReference>
<evidence type="ECO:0000256" key="2">
    <source>
        <dbReference type="ARBA" id="ARBA00022617"/>
    </source>
</evidence>
<proteinExistence type="inferred from homology"/>
<dbReference type="Proteomes" id="UP000430564">
    <property type="component" value="Unassembled WGS sequence"/>
</dbReference>
<feature type="domain" description="CcmH/CycL/Ccl2/NrfF N-terminal" evidence="9">
    <location>
        <begin position="30"/>
        <end position="153"/>
    </location>
</feature>
<dbReference type="InterPro" id="IPR038297">
    <property type="entry name" value="CcmH/CycL/NrfF/Ccl2_sf"/>
</dbReference>
<dbReference type="PANTHER" id="PTHR47870">
    <property type="entry name" value="CYTOCHROME C-TYPE BIOGENESIS PROTEIN CCMH"/>
    <property type="match status" value="1"/>
</dbReference>
<feature type="compositionally biased region" description="Low complexity" evidence="8">
    <location>
        <begin position="1"/>
        <end position="12"/>
    </location>
</feature>
<feature type="region of interest" description="Disordered" evidence="8">
    <location>
        <begin position="1"/>
        <end position="32"/>
    </location>
</feature>
<evidence type="ECO:0000313" key="11">
    <source>
        <dbReference type="EMBL" id="KAB7656324.1"/>
    </source>
</evidence>
<evidence type="ECO:0000256" key="5">
    <source>
        <dbReference type="ARBA" id="ARBA00022748"/>
    </source>
</evidence>
<keyword evidence="4 7" id="KW-0732">Signal</keyword>
<comment type="similarity">
    <text evidence="1 7">Belongs to the CcmH/CycL/Ccl2/NrfF family.</text>
</comment>
<keyword evidence="7" id="KW-0472">Membrane</keyword>
<protein>
    <recommendedName>
        <fullName evidence="7">Cytochrome c-type biogenesis protein</fullName>
    </recommendedName>
</protein>
<evidence type="ECO:0000256" key="1">
    <source>
        <dbReference type="ARBA" id="ARBA00010342"/>
    </source>
</evidence>
<feature type="transmembrane region" description="Helical" evidence="7">
    <location>
        <begin position="106"/>
        <end position="128"/>
    </location>
</feature>
<dbReference type="InterPro" id="IPR051263">
    <property type="entry name" value="C-type_cytochrome_biogenesis"/>
</dbReference>
<dbReference type="PANTHER" id="PTHR47870:SF1">
    <property type="entry name" value="CYTOCHROME C-TYPE BIOGENESIS PROTEIN CCMH"/>
    <property type="match status" value="1"/>
</dbReference>
<dbReference type="GO" id="GO:0046872">
    <property type="term" value="F:metal ion binding"/>
    <property type="evidence" value="ECO:0007669"/>
    <property type="project" value="UniProtKB-KW"/>
</dbReference>
<evidence type="ECO:0000259" key="9">
    <source>
        <dbReference type="Pfam" id="PF03918"/>
    </source>
</evidence>
<organism evidence="11 12">
    <name type="scientific">Sutterella seckii</name>
    <dbReference type="NCBI Taxonomy" id="1944635"/>
    <lineage>
        <taxon>Bacteria</taxon>
        <taxon>Pseudomonadati</taxon>
        <taxon>Pseudomonadota</taxon>
        <taxon>Betaproteobacteria</taxon>
        <taxon>Burkholderiales</taxon>
        <taxon>Sutterellaceae</taxon>
        <taxon>Sutterella</taxon>
    </lineage>
</organism>
<evidence type="ECO:0000256" key="8">
    <source>
        <dbReference type="SAM" id="MobiDB-lite"/>
    </source>
</evidence>
<keyword evidence="5" id="KW-0201">Cytochrome c-type biogenesis</keyword>
<evidence type="ECO:0000256" key="3">
    <source>
        <dbReference type="ARBA" id="ARBA00022723"/>
    </source>
</evidence>
<keyword evidence="3 7" id="KW-0479">Metal-binding</keyword>
<sequence length="174" mass="19549">MDAAGMAASGGAPSVDLQSLKPSEARPSEFDPKANPRVYEISTQLRCLVCANETIAESNAQLAIDLRREVAEQVKAGKTDDEIIDFMVDRYGDYVLFKPPFKAKTWLLWLGPGVFFLLALWGMTRIVVTRRAQALQRRREATPEAVERAKKILRGELIFEKGEVKPNPNYRPEI</sequence>
<evidence type="ECO:0000313" key="13">
    <source>
        <dbReference type="Proteomes" id="UP000469462"/>
    </source>
</evidence>
<reference evidence="12 13" key="1">
    <citation type="submission" date="2019-10" db="EMBL/GenBank/DDBJ databases">
        <title>Genome diversity of Sutterella seckii.</title>
        <authorList>
            <person name="Chaplin A.V."/>
            <person name="Sokolova S.R."/>
            <person name="Mosin K.A."/>
            <person name="Ivanova E.L."/>
            <person name="Kochetkova T.O."/>
            <person name="Goltsov A.Y."/>
            <person name="Trofimov D.Y."/>
            <person name="Efimov B.A."/>
        </authorList>
    </citation>
    <scope>NUCLEOTIDE SEQUENCE [LARGE SCALE GENOMIC DNA]</scope>
    <source>
        <strain evidence="10 13">ASD3426</strain>
        <strain evidence="11 12">ASD393</strain>
    </source>
</reference>
<dbReference type="FunFam" id="1.10.8.640:FF:000001">
    <property type="entry name" value="Cytochrome c-type biogenesis protein"/>
    <property type="match status" value="1"/>
</dbReference>
<evidence type="ECO:0000313" key="10">
    <source>
        <dbReference type="EMBL" id="KAB7651059.1"/>
    </source>
</evidence>
<evidence type="ECO:0000256" key="6">
    <source>
        <dbReference type="ARBA" id="ARBA00023004"/>
    </source>
</evidence>
<comment type="caution">
    <text evidence="11">The sequence shown here is derived from an EMBL/GenBank/DDBJ whole genome shotgun (WGS) entry which is preliminary data.</text>
</comment>
<dbReference type="InterPro" id="IPR005616">
    <property type="entry name" value="CcmH/CycL/Ccl2/NrfF_N"/>
</dbReference>
<feature type="compositionally biased region" description="Basic and acidic residues" evidence="8">
    <location>
        <begin position="23"/>
        <end position="32"/>
    </location>
</feature>
<name>A0A6I1EKI2_9BURK</name>
<dbReference type="CDD" id="cd16378">
    <property type="entry name" value="CcmH_N"/>
    <property type="match status" value="1"/>
</dbReference>